<sequence>MRRLSVFNQVSLDGYFVDAHGDMSWAHKQDEEWDRFASENASGGAELLFGRVTYELMSSFWPTRQALEANPVVAEQMNKLPKVVFSRTLEKASWNNTRLLKGDLAAEVRKLKEEPGLDLLVMGSGSIVAQLTDARLVDEYQVVIIPIVLGGGRSMFEGSKRLDLKLQKTRAFTNGNVVLWYEPR</sequence>
<dbReference type="EMBL" id="CP043494">
    <property type="protein sequence ID" value="WNG44009.1"/>
    <property type="molecule type" value="Genomic_DNA"/>
</dbReference>
<reference evidence="2 3" key="1">
    <citation type="submission" date="2019-08" db="EMBL/GenBank/DDBJ databases">
        <title>Archangium and Cystobacter genomes.</title>
        <authorList>
            <person name="Chen I.-C.K."/>
            <person name="Wielgoss S."/>
        </authorList>
    </citation>
    <scope>NUCLEOTIDE SEQUENCE [LARGE SCALE GENOMIC DNA]</scope>
    <source>
        <strain evidence="2 3">Cbm 6</strain>
    </source>
</reference>
<evidence type="ECO:0000313" key="3">
    <source>
        <dbReference type="Proteomes" id="UP001611383"/>
    </source>
</evidence>
<dbReference type="InterPro" id="IPR002734">
    <property type="entry name" value="RibDG_C"/>
</dbReference>
<proteinExistence type="predicted"/>
<dbReference type="Pfam" id="PF01872">
    <property type="entry name" value="RibD_C"/>
    <property type="match status" value="1"/>
</dbReference>
<name>A0ABY9WJR0_9BACT</name>
<dbReference type="Proteomes" id="UP001611383">
    <property type="component" value="Chromosome"/>
</dbReference>
<evidence type="ECO:0000259" key="1">
    <source>
        <dbReference type="Pfam" id="PF01872"/>
    </source>
</evidence>
<feature type="domain" description="Bacterial bifunctional deaminase-reductase C-terminal" evidence="1">
    <location>
        <begin position="6"/>
        <end position="177"/>
    </location>
</feature>
<dbReference type="InterPro" id="IPR050765">
    <property type="entry name" value="Riboflavin_Biosynth_HTPR"/>
</dbReference>
<dbReference type="InterPro" id="IPR024072">
    <property type="entry name" value="DHFR-like_dom_sf"/>
</dbReference>
<dbReference type="RefSeq" id="WP_395815983.1">
    <property type="nucleotide sequence ID" value="NZ_CP043494.1"/>
</dbReference>
<gene>
    <name evidence="2" type="ORF">F0U60_07805</name>
</gene>
<protein>
    <submittedName>
        <fullName evidence="2">Dihydrofolate reductase</fullName>
    </submittedName>
</protein>
<organism evidence="2 3">
    <name type="scientific">Archangium minus</name>
    <dbReference type="NCBI Taxonomy" id="83450"/>
    <lineage>
        <taxon>Bacteria</taxon>
        <taxon>Pseudomonadati</taxon>
        <taxon>Myxococcota</taxon>
        <taxon>Myxococcia</taxon>
        <taxon>Myxococcales</taxon>
        <taxon>Cystobacterineae</taxon>
        <taxon>Archangiaceae</taxon>
        <taxon>Archangium</taxon>
    </lineage>
</organism>
<dbReference type="Gene3D" id="3.40.430.10">
    <property type="entry name" value="Dihydrofolate Reductase, subunit A"/>
    <property type="match status" value="1"/>
</dbReference>
<dbReference type="PANTHER" id="PTHR38011:SF11">
    <property type="entry name" value="2,5-DIAMINO-6-RIBOSYLAMINO-4(3H)-PYRIMIDINONE 5'-PHOSPHATE REDUCTASE"/>
    <property type="match status" value="1"/>
</dbReference>
<keyword evidence="3" id="KW-1185">Reference proteome</keyword>
<evidence type="ECO:0000313" key="2">
    <source>
        <dbReference type="EMBL" id="WNG44009.1"/>
    </source>
</evidence>
<dbReference type="SUPFAM" id="SSF53597">
    <property type="entry name" value="Dihydrofolate reductase-like"/>
    <property type="match status" value="1"/>
</dbReference>
<accession>A0ABY9WJR0</accession>
<dbReference type="PANTHER" id="PTHR38011">
    <property type="entry name" value="DIHYDROFOLATE REDUCTASE FAMILY PROTEIN (AFU_ORTHOLOGUE AFUA_8G06820)"/>
    <property type="match status" value="1"/>
</dbReference>